<evidence type="ECO:0000313" key="2">
    <source>
        <dbReference type="EMBL" id="CND83293.1"/>
    </source>
</evidence>
<dbReference type="RefSeq" id="WP_049596336.1">
    <property type="nucleotide sequence ID" value="NZ_CPYD01000001.1"/>
</dbReference>
<sequence length="400" mass="42484">MSSSIGSNSHNLILNYPNLDNTKKEINGDKELIKKNANNTNQPTDSNKSTAQNKNVKTEGKINPQAAALREPQGEMQPTASKLMMVDLAEKRTTAAVSPADDTPKPAIAAPTVETQPTLLQEQLKHITGVSNFAAEQTKAIDAAQPKQGFAITNLNNSFGARLSNVVMLAVKVLTEMRVAENKLGGHQLELSAKAAKASADHTIQSGKEARNQAITQGVVGLATTVGGQARAMKGTKMSNKSLDVSKQQANFQNQANKSTSALNKVAPGQKPGSAALQNDKSIIEGGAIHDKQHSATLKGIESSRQMANAQKVIGQGNAASQMGNPMGAVAASQFQVNEAEEKAGAAIQENEKSVKLETHAESVKRSDRDKQLLNMLMNMLFQTVTAKNETISSMINNKA</sequence>
<evidence type="ECO:0000256" key="1">
    <source>
        <dbReference type="SAM" id="MobiDB-lite"/>
    </source>
</evidence>
<feature type="region of interest" description="Disordered" evidence="1">
    <location>
        <begin position="1"/>
        <end position="21"/>
    </location>
</feature>
<reference evidence="3" key="2">
    <citation type="submission" date="2023-06" db="EMBL/GenBank/DDBJ databases">
        <authorList>
            <person name="Polev D.E."/>
            <person name="Saitova A.T."/>
            <person name="Bogumilchik E.A."/>
            <person name="Kokorina G.I."/>
            <person name="Voskresenskaia E.A."/>
        </authorList>
    </citation>
    <scope>NUCLEOTIDE SEQUENCE</scope>
    <source>
        <strain evidence="3">2145 StPb PI</strain>
    </source>
</reference>
<dbReference type="Proteomes" id="UP001167864">
    <property type="component" value="Unassembled WGS sequence"/>
</dbReference>
<organism evidence="3 5">
    <name type="scientific">Yersinia nurmii</name>
    <dbReference type="NCBI Taxonomy" id="685706"/>
    <lineage>
        <taxon>Bacteria</taxon>
        <taxon>Pseudomonadati</taxon>
        <taxon>Pseudomonadota</taxon>
        <taxon>Gammaproteobacteria</taxon>
        <taxon>Enterobacterales</taxon>
        <taxon>Yersiniaceae</taxon>
        <taxon>Yersinia</taxon>
    </lineage>
</organism>
<feature type="region of interest" description="Disordered" evidence="1">
    <location>
        <begin position="254"/>
        <end position="276"/>
    </location>
</feature>
<feature type="compositionally biased region" description="Polar residues" evidence="1">
    <location>
        <begin position="36"/>
        <end position="55"/>
    </location>
</feature>
<feature type="region of interest" description="Disordered" evidence="1">
    <location>
        <begin position="36"/>
        <end position="59"/>
    </location>
</feature>
<reference evidence="2 4" key="1">
    <citation type="submission" date="2015-03" db="EMBL/GenBank/DDBJ databases">
        <authorList>
            <consortium name="Pathogen Informatics"/>
            <person name="Murphy D."/>
        </authorList>
    </citation>
    <scope>NUCLEOTIDE SEQUENCE [LARGE SCALE GENOMIC DNA]</scope>
    <source>
        <strain evidence="4">type strain: CIP110231</strain>
        <strain evidence="2">Type strain: CIP110231</strain>
    </source>
</reference>
<gene>
    <name evidence="2" type="ORF">ERS137967_00039</name>
    <name evidence="3" type="ORF">QVN42_01875</name>
</gene>
<dbReference type="EMBL" id="JAUEHU010000001">
    <property type="protein sequence ID" value="MDN0086151.1"/>
    <property type="molecule type" value="Genomic_DNA"/>
</dbReference>
<keyword evidence="4" id="KW-1185">Reference proteome</keyword>
<accession>A0AAW7JUP0</accession>
<dbReference type="EMBL" id="CPYD01000001">
    <property type="protein sequence ID" value="CND83293.1"/>
    <property type="molecule type" value="Genomic_DNA"/>
</dbReference>
<proteinExistence type="predicted"/>
<comment type="caution">
    <text evidence="3">The sequence shown here is derived from an EMBL/GenBank/DDBJ whole genome shotgun (WGS) entry which is preliminary data.</text>
</comment>
<evidence type="ECO:0000313" key="3">
    <source>
        <dbReference type="EMBL" id="MDN0086151.1"/>
    </source>
</evidence>
<dbReference type="AlphaFoldDB" id="A0AAW7JUP0"/>
<evidence type="ECO:0000313" key="5">
    <source>
        <dbReference type="Proteomes" id="UP001167864"/>
    </source>
</evidence>
<feature type="compositionally biased region" description="Polar residues" evidence="1">
    <location>
        <begin position="1"/>
        <end position="12"/>
    </location>
</feature>
<dbReference type="Proteomes" id="UP000040578">
    <property type="component" value="Unassembled WGS sequence"/>
</dbReference>
<name>A0AAW7JUP0_9GAMM</name>
<evidence type="ECO:0000313" key="4">
    <source>
        <dbReference type="Proteomes" id="UP000040578"/>
    </source>
</evidence>
<protein>
    <submittedName>
        <fullName evidence="2">Type III secretion target, IpaC/SipC family</fullName>
    </submittedName>
</protein>